<feature type="binding site" evidence="9">
    <location>
        <position position="246"/>
    </location>
    <ligand>
        <name>Ni(2+)</name>
        <dbReference type="ChEBI" id="CHEBI:49786"/>
    </ligand>
</feature>
<dbReference type="InterPro" id="IPR037232">
    <property type="entry name" value="NADH_quin_OxRdtase_su_C/D-like"/>
</dbReference>
<dbReference type="OrthoDB" id="9801496at2"/>
<evidence type="ECO:0000256" key="2">
    <source>
        <dbReference type="ARBA" id="ARBA00005769"/>
    </source>
</evidence>
<dbReference type="Pfam" id="PF00346">
    <property type="entry name" value="Complex1_49kDa"/>
    <property type="match status" value="1"/>
</dbReference>
<name>A0A1T4RN78_9HYPH</name>
<keyword evidence="3" id="KW-0004">4Fe-4S</keyword>
<dbReference type="GO" id="GO:0051287">
    <property type="term" value="F:NAD binding"/>
    <property type="evidence" value="ECO:0007669"/>
    <property type="project" value="InterPro"/>
</dbReference>
<dbReference type="InterPro" id="IPR001135">
    <property type="entry name" value="NADH_Q_OxRdtase_suD"/>
</dbReference>
<evidence type="ECO:0000256" key="8">
    <source>
        <dbReference type="ARBA" id="ARBA00023027"/>
    </source>
</evidence>
<comment type="cofactor">
    <cofactor evidence="1">
        <name>[4Fe-4S] cluster</name>
        <dbReference type="ChEBI" id="CHEBI:49883"/>
    </cofactor>
</comment>
<feature type="binding site" evidence="9">
    <location>
        <position position="533"/>
    </location>
    <ligand>
        <name>Ni(2+)</name>
        <dbReference type="ChEBI" id="CHEBI:49786"/>
    </ligand>
</feature>
<evidence type="ECO:0000313" key="13">
    <source>
        <dbReference type="Proteomes" id="UP000190135"/>
    </source>
</evidence>
<dbReference type="InterPro" id="IPR001501">
    <property type="entry name" value="Ni-dep_hyd_lsu"/>
</dbReference>
<dbReference type="PANTHER" id="PTHR43485">
    <property type="entry name" value="HYDROGENASE-4 COMPONENT G"/>
    <property type="match status" value="1"/>
</dbReference>
<keyword evidence="13" id="KW-1185">Reference proteome</keyword>
<dbReference type="Gene3D" id="1.10.645.10">
    <property type="entry name" value="Cytochrome-c3 Hydrogenase, chain B"/>
    <property type="match status" value="1"/>
</dbReference>
<feature type="binding site" evidence="9">
    <location>
        <position position="243"/>
    </location>
    <ligand>
        <name>Ni(2+)</name>
        <dbReference type="ChEBI" id="CHEBI:49786"/>
    </ligand>
</feature>
<dbReference type="Gene3D" id="3.30.460.80">
    <property type="entry name" value="NADH:ubiquinone oxidoreductase, 30kDa subunit"/>
    <property type="match status" value="1"/>
</dbReference>
<dbReference type="GO" id="GO:0008137">
    <property type="term" value="F:NADH dehydrogenase (ubiquinone) activity"/>
    <property type="evidence" value="ECO:0007669"/>
    <property type="project" value="InterPro"/>
</dbReference>
<comment type="similarity">
    <text evidence="2">Belongs to the complex I 49 kDa subunit family.</text>
</comment>
<dbReference type="EMBL" id="FUXL01000007">
    <property type="protein sequence ID" value="SKA17422.1"/>
    <property type="molecule type" value="Genomic_DNA"/>
</dbReference>
<reference evidence="12 13" key="1">
    <citation type="submission" date="2017-02" db="EMBL/GenBank/DDBJ databases">
        <authorList>
            <person name="Peterson S.W."/>
        </authorList>
    </citation>
    <scope>NUCLEOTIDE SEQUENCE [LARGE SCALE GENOMIC DNA]</scope>
    <source>
        <strain evidence="12 13">USBA 369</strain>
    </source>
</reference>
<dbReference type="Proteomes" id="UP000190135">
    <property type="component" value="Unassembled WGS sequence"/>
</dbReference>
<evidence type="ECO:0000256" key="7">
    <source>
        <dbReference type="ARBA" id="ARBA00023014"/>
    </source>
</evidence>
<dbReference type="PANTHER" id="PTHR43485:SF1">
    <property type="entry name" value="FORMATE HYDROGENLYASE SUBUNIT 5-RELATED"/>
    <property type="match status" value="1"/>
</dbReference>
<protein>
    <submittedName>
        <fullName evidence="12">NADH dehydrogenase subunit C</fullName>
    </submittedName>
</protein>
<evidence type="ECO:0000256" key="4">
    <source>
        <dbReference type="ARBA" id="ARBA00022723"/>
    </source>
</evidence>
<dbReference type="GO" id="GO:0051539">
    <property type="term" value="F:4 iron, 4 sulfur cluster binding"/>
    <property type="evidence" value="ECO:0007669"/>
    <property type="project" value="UniProtKB-KW"/>
</dbReference>
<dbReference type="InterPro" id="IPR052197">
    <property type="entry name" value="ComplexI_49kDa-like"/>
</dbReference>
<evidence type="ECO:0000259" key="11">
    <source>
        <dbReference type="Pfam" id="PF00346"/>
    </source>
</evidence>
<sequence length="571" mass="64056">MDILSQDRVGASILSALRGVLPHAILQEEWQTPRQVTITVKPSALQDVVKTLYYEHYGWVSVVVGNDERSLTGVFAVYYVLSMEGPEKCHIVVRVEVPADTQEFPSVTPVVPACVWGEREVRDMFGLKPVGLPDERRLVLPDDWPDDLHPLRKDSMDYRMRPAPVADNETYPFINEAKGETTIVPVGPLHITSDEPGHFRLFVDGEDIIDADYRMFYVHRGMEKVAESRMGYNEVTFLADRVCGICGYAHSVAYTTSIENALGINVPARAQAIRSILLETERMHSHLLNLGLVCHYVGFDTGFQQFFRVREKAMTLAELLTGSRKTYAMNLIGGVRRDILGEQAAETRRVSAELRVDTQRLVDILLETANVGGRVNGVGLLDKQIARDYSPVGPLVRGSGHARDTRADHAFAGYGLVKNTIRSHDGCDVLARTLVRAEEVFDSLDLIDALLDTAPGGAILTEDFEYLPHKFALGFTEAPRGEDIHWSMTGDNQKLYRWRCRASTYNNWPVLRYMLRGNTVSDAPVIVGSLDPCYSCTDRVTFVDVRKQKSVTVPIEEVERYGRERKNSPLK</sequence>
<dbReference type="RefSeq" id="WP_078708614.1">
    <property type="nucleotide sequence ID" value="NZ_FUXL01000007.1"/>
</dbReference>
<evidence type="ECO:0000256" key="6">
    <source>
        <dbReference type="ARBA" id="ARBA00023004"/>
    </source>
</evidence>
<feature type="domain" description="NADH:ubiquinone oxidoreductase 30kDa subunit" evidence="10">
    <location>
        <begin position="38"/>
        <end position="155"/>
    </location>
</feature>
<keyword evidence="6 9" id="KW-0408">Iron</keyword>
<keyword evidence="8" id="KW-0520">NAD</keyword>
<keyword evidence="9" id="KW-0533">Nickel</keyword>
<comment type="cofactor">
    <cofactor evidence="9">
        <name>Fe cation</name>
        <dbReference type="ChEBI" id="CHEBI:24875"/>
    </cofactor>
</comment>
<keyword evidence="7" id="KW-0411">Iron-sulfur</keyword>
<feature type="binding site" evidence="9">
    <location>
        <position position="223"/>
    </location>
    <ligand>
        <name>Mg(2+)</name>
        <dbReference type="ChEBI" id="CHEBI:18420"/>
    </ligand>
</feature>
<evidence type="ECO:0000256" key="5">
    <source>
        <dbReference type="ARBA" id="ARBA00023002"/>
    </source>
</evidence>
<dbReference type="PROSITE" id="PS00535">
    <property type="entry name" value="COMPLEX1_49K"/>
    <property type="match status" value="1"/>
</dbReference>
<keyword evidence="5" id="KW-0560">Oxidoreductase</keyword>
<gene>
    <name evidence="12" type="ORF">SAMN05428963_107112</name>
</gene>
<dbReference type="InterPro" id="IPR014029">
    <property type="entry name" value="NADH_UbQ_OxRdtase_49kDa_CS"/>
</dbReference>
<dbReference type="AlphaFoldDB" id="A0A1T4RN78"/>
<organism evidence="12 13">
    <name type="scientific">Consotaella salsifontis</name>
    <dbReference type="NCBI Taxonomy" id="1365950"/>
    <lineage>
        <taxon>Bacteria</taxon>
        <taxon>Pseudomonadati</taxon>
        <taxon>Pseudomonadota</taxon>
        <taxon>Alphaproteobacteria</taxon>
        <taxon>Hyphomicrobiales</taxon>
        <taxon>Aurantimonadaceae</taxon>
        <taxon>Consotaella</taxon>
    </lineage>
</organism>
<accession>A0A1T4RN78</accession>
<feature type="binding site" evidence="9">
    <location>
        <position position="246"/>
    </location>
    <ligand>
        <name>Fe cation</name>
        <dbReference type="ChEBI" id="CHEBI:24875"/>
    </ligand>
</feature>
<evidence type="ECO:0000259" key="10">
    <source>
        <dbReference type="Pfam" id="PF00329"/>
    </source>
</evidence>
<keyword evidence="4 9" id="KW-0479">Metal-binding</keyword>
<dbReference type="GO" id="GO:0048038">
    <property type="term" value="F:quinone binding"/>
    <property type="evidence" value="ECO:0007669"/>
    <property type="project" value="InterPro"/>
</dbReference>
<dbReference type="InterPro" id="IPR029014">
    <property type="entry name" value="NiFe-Hase_large"/>
</dbReference>
<dbReference type="FunFam" id="1.10.645.10:FF:000004">
    <property type="entry name" value="Hydrogenase 3, large subunit"/>
    <property type="match status" value="1"/>
</dbReference>
<dbReference type="Pfam" id="PF00329">
    <property type="entry name" value="Complex1_30kDa"/>
    <property type="match status" value="1"/>
</dbReference>
<evidence type="ECO:0000256" key="1">
    <source>
        <dbReference type="ARBA" id="ARBA00001966"/>
    </source>
</evidence>
<dbReference type="Pfam" id="PF00374">
    <property type="entry name" value="NiFeSe_Hases"/>
    <property type="match status" value="1"/>
</dbReference>
<feature type="binding site" evidence="9">
    <location>
        <position position="536"/>
    </location>
    <ligand>
        <name>Fe cation</name>
        <dbReference type="ChEBI" id="CHEBI:24875"/>
    </ligand>
</feature>
<proteinExistence type="inferred from homology"/>
<dbReference type="GO" id="GO:0016651">
    <property type="term" value="F:oxidoreductase activity, acting on NAD(P)H"/>
    <property type="evidence" value="ECO:0007669"/>
    <property type="project" value="InterPro"/>
</dbReference>
<feature type="domain" description="NADH-quinone oxidoreductase subunit D" evidence="11">
    <location>
        <begin position="297"/>
        <end position="468"/>
    </location>
</feature>
<comment type="cofactor">
    <cofactor evidence="9">
        <name>Ni(2+)</name>
        <dbReference type="ChEBI" id="CHEBI:49786"/>
    </cofactor>
</comment>
<dbReference type="STRING" id="1365950.SAMN05428963_107112"/>
<dbReference type="GO" id="GO:0016151">
    <property type="term" value="F:nickel cation binding"/>
    <property type="evidence" value="ECO:0007669"/>
    <property type="project" value="InterPro"/>
</dbReference>
<keyword evidence="9" id="KW-0460">Magnesium</keyword>
<evidence type="ECO:0000256" key="9">
    <source>
        <dbReference type="PIRSR" id="PIRSR601501-1"/>
    </source>
</evidence>
<evidence type="ECO:0000313" key="12">
    <source>
        <dbReference type="EMBL" id="SKA17422.1"/>
    </source>
</evidence>
<dbReference type="InterPro" id="IPR001268">
    <property type="entry name" value="NADH_UbQ_OxRdtase_30kDa_su"/>
</dbReference>
<dbReference type="SUPFAM" id="SSF56762">
    <property type="entry name" value="HydB/Nqo4-like"/>
    <property type="match status" value="1"/>
</dbReference>
<evidence type="ECO:0000256" key="3">
    <source>
        <dbReference type="ARBA" id="ARBA00022485"/>
    </source>
</evidence>
<dbReference type="SUPFAM" id="SSF143243">
    <property type="entry name" value="Nqo5-like"/>
    <property type="match status" value="1"/>
</dbReference>